<feature type="transmembrane region" description="Helical" evidence="5">
    <location>
        <begin position="12"/>
        <end position="30"/>
    </location>
</feature>
<dbReference type="NCBIfam" id="TIGR00530">
    <property type="entry name" value="AGP_acyltrn"/>
    <property type="match status" value="1"/>
</dbReference>
<evidence type="ECO:0000313" key="7">
    <source>
        <dbReference type="EMBL" id="CAG8476035.1"/>
    </source>
</evidence>
<dbReference type="SUPFAM" id="SSF69593">
    <property type="entry name" value="Glycerol-3-phosphate (1)-acyltransferase"/>
    <property type="match status" value="1"/>
</dbReference>
<comment type="caution">
    <text evidence="7">The sequence shown here is derived from an EMBL/GenBank/DDBJ whole genome shotgun (WGS) entry which is preliminary data.</text>
</comment>
<keyword evidence="4" id="KW-0594">Phospholipid biosynthesis</keyword>
<dbReference type="GO" id="GO:0006654">
    <property type="term" value="P:phosphatidic acid biosynthetic process"/>
    <property type="evidence" value="ECO:0007669"/>
    <property type="project" value="TreeGrafter"/>
</dbReference>
<dbReference type="Pfam" id="PF01553">
    <property type="entry name" value="Acyltransferase"/>
    <property type="match status" value="1"/>
</dbReference>
<dbReference type="InterPro" id="IPR002123">
    <property type="entry name" value="Plipid/glycerol_acylTrfase"/>
</dbReference>
<evidence type="ECO:0000256" key="4">
    <source>
        <dbReference type="RuleBase" id="RU361267"/>
    </source>
</evidence>
<reference evidence="7" key="1">
    <citation type="submission" date="2021-06" db="EMBL/GenBank/DDBJ databases">
        <authorList>
            <person name="Kallberg Y."/>
            <person name="Tangrot J."/>
            <person name="Rosling A."/>
        </authorList>
    </citation>
    <scope>NUCLEOTIDE SEQUENCE</scope>
    <source>
        <strain evidence="7">AZ414A</strain>
    </source>
</reference>
<keyword evidence="4" id="KW-1208">Phospholipid metabolism</keyword>
<dbReference type="EMBL" id="CAJVPK010000216">
    <property type="protein sequence ID" value="CAG8476035.1"/>
    <property type="molecule type" value="Genomic_DNA"/>
</dbReference>
<evidence type="ECO:0000256" key="3">
    <source>
        <dbReference type="ARBA" id="ARBA00023315"/>
    </source>
</evidence>
<comment type="catalytic activity">
    <reaction evidence="4">
        <text>a 1-acyl-sn-glycero-3-phosphate + an acyl-CoA = a 1,2-diacyl-sn-glycero-3-phosphate + CoA</text>
        <dbReference type="Rhea" id="RHEA:19709"/>
        <dbReference type="ChEBI" id="CHEBI:57287"/>
        <dbReference type="ChEBI" id="CHEBI:57970"/>
        <dbReference type="ChEBI" id="CHEBI:58342"/>
        <dbReference type="ChEBI" id="CHEBI:58608"/>
        <dbReference type="EC" id="2.3.1.51"/>
    </reaction>
</comment>
<feature type="domain" description="Phospholipid/glycerol acyltransferase" evidence="6">
    <location>
        <begin position="104"/>
        <end position="221"/>
    </location>
</feature>
<dbReference type="SMART" id="SM00563">
    <property type="entry name" value="PlsC"/>
    <property type="match status" value="1"/>
</dbReference>
<dbReference type="EC" id="2.3.1.51" evidence="4"/>
<keyword evidence="2 4" id="KW-0808">Transferase</keyword>
<dbReference type="PANTHER" id="PTHR10434:SF11">
    <property type="entry name" value="1-ACYL-SN-GLYCEROL-3-PHOSPHATE ACYLTRANSFERASE"/>
    <property type="match status" value="1"/>
</dbReference>
<protein>
    <recommendedName>
        <fullName evidence="4">1-acyl-sn-glycerol-3-phosphate acyltransferase</fullName>
        <ecNumber evidence="4">2.3.1.51</ecNumber>
    </recommendedName>
</protein>
<evidence type="ECO:0000256" key="1">
    <source>
        <dbReference type="ARBA" id="ARBA00008655"/>
    </source>
</evidence>
<dbReference type="PANTHER" id="PTHR10434">
    <property type="entry name" value="1-ACYL-SN-GLYCEROL-3-PHOSPHATE ACYLTRANSFERASE"/>
    <property type="match status" value="1"/>
</dbReference>
<evidence type="ECO:0000259" key="6">
    <source>
        <dbReference type="SMART" id="SM00563"/>
    </source>
</evidence>
<evidence type="ECO:0000313" key="8">
    <source>
        <dbReference type="Proteomes" id="UP000789706"/>
    </source>
</evidence>
<accession>A0A9N8Z646</accession>
<dbReference type="GO" id="GO:0016020">
    <property type="term" value="C:membrane"/>
    <property type="evidence" value="ECO:0007669"/>
    <property type="project" value="InterPro"/>
</dbReference>
<keyword evidence="3 4" id="KW-0012">Acyltransferase</keyword>
<keyword evidence="4" id="KW-0443">Lipid metabolism</keyword>
<gene>
    <name evidence="7" type="ORF">DEBURN_LOCUS3406</name>
</gene>
<evidence type="ECO:0000256" key="2">
    <source>
        <dbReference type="ARBA" id="ARBA00022679"/>
    </source>
</evidence>
<name>A0A9N8Z646_9GLOM</name>
<keyword evidence="5" id="KW-0472">Membrane</keyword>
<dbReference type="Proteomes" id="UP000789706">
    <property type="component" value="Unassembled WGS sequence"/>
</dbReference>
<dbReference type="InterPro" id="IPR004552">
    <property type="entry name" value="AGP_acyltrans"/>
</dbReference>
<feature type="transmembrane region" description="Helical" evidence="5">
    <location>
        <begin position="36"/>
        <end position="64"/>
    </location>
</feature>
<organism evidence="7 8">
    <name type="scientific">Diversispora eburnea</name>
    <dbReference type="NCBI Taxonomy" id="1213867"/>
    <lineage>
        <taxon>Eukaryota</taxon>
        <taxon>Fungi</taxon>
        <taxon>Fungi incertae sedis</taxon>
        <taxon>Mucoromycota</taxon>
        <taxon>Glomeromycotina</taxon>
        <taxon>Glomeromycetes</taxon>
        <taxon>Diversisporales</taxon>
        <taxon>Diversisporaceae</taxon>
        <taxon>Diversispora</taxon>
    </lineage>
</organism>
<comment type="similarity">
    <text evidence="1 4">Belongs to the 1-acyl-sn-glycerol-3-phosphate acyltransferase family.</text>
</comment>
<comment type="domain">
    <text evidence="4">The HXXXXD motif is essential for acyltransferase activity and may constitute the binding site for the phosphate moiety of the glycerol-3-phosphate.</text>
</comment>
<dbReference type="GO" id="GO:0005783">
    <property type="term" value="C:endoplasmic reticulum"/>
    <property type="evidence" value="ECO:0007669"/>
    <property type="project" value="TreeGrafter"/>
</dbReference>
<dbReference type="OrthoDB" id="202234at2759"/>
<keyword evidence="8" id="KW-1185">Reference proteome</keyword>
<keyword evidence="4" id="KW-0444">Lipid biosynthesis</keyword>
<proteinExistence type="inferred from homology"/>
<dbReference type="GO" id="GO:0003841">
    <property type="term" value="F:1-acylglycerol-3-phosphate O-acyltransferase activity"/>
    <property type="evidence" value="ECO:0007669"/>
    <property type="project" value="UniProtKB-UniRule"/>
</dbReference>
<dbReference type="AlphaFoldDB" id="A0A9N8Z646"/>
<keyword evidence="5" id="KW-1133">Transmembrane helix</keyword>
<evidence type="ECO:0000256" key="5">
    <source>
        <dbReference type="SAM" id="Phobius"/>
    </source>
</evidence>
<sequence length="281" mass="31222">MVVESIKNFDMTFTQISVAFILLVIIRSWYSTKSQFLVKALISLIFGLVFSVYGSIISIIFTFIGKRGLINWVTARGYAYVAGSAVGISYKVEGEEYLNTGRPAIYICNHQSAVDLFVLGRIFPKNCVIVGKSSLKFVPLLGIFMILGRAVFLDRTNKSGAINALSKAAQDIKERKTSVFIFPEGTRARLEEADLLPFKKGAFHMAVQAGIPIIPIVVANYSEIYNSKQRIFRSGQLRIKALPPIETTGINVDDKNEIDALTKRARDIMLDTLKDITLSHS</sequence>
<dbReference type="CDD" id="cd07989">
    <property type="entry name" value="LPLAT_AGPAT-like"/>
    <property type="match status" value="1"/>
</dbReference>
<keyword evidence="5" id="KW-0812">Transmembrane</keyword>